<dbReference type="RefSeq" id="YP_010656327.1">
    <property type="nucleotide sequence ID" value="NC_070837.1"/>
</dbReference>
<dbReference type="Proteomes" id="UP000280317">
    <property type="component" value="Segment"/>
</dbReference>
<reference evidence="1 2" key="1">
    <citation type="submission" date="2018-09" db="EMBL/GenBank/DDBJ databases">
        <authorList>
            <person name="Ulbrich M.C."/>
            <person name="Stoner T.H."/>
            <person name="Garlena R.A."/>
            <person name="Russell D.A."/>
            <person name="Pope W.H."/>
            <person name="Jacobs-Sera D."/>
            <person name="Hatfull G.F."/>
        </authorList>
    </citation>
    <scope>NUCLEOTIDE SEQUENCE [LARGE SCALE GENOMIC DNA]</scope>
</reference>
<proteinExistence type="predicted"/>
<sequence length="89" mass="10077">MSARTEAASDALYEHTGDGSECCVEAVLEASDAVMFGEANIERIARARYMAQRDNGDQWVWEDRSESLKERWRQPIRATIHDLKAGCDE</sequence>
<dbReference type="GeneID" id="77932206"/>
<name>A0A3G2KFX9_9CAUD</name>
<protein>
    <submittedName>
        <fullName evidence="1">Uncharacterized protein</fullName>
    </submittedName>
</protein>
<dbReference type="KEGG" id="vg:77932206"/>
<accession>A0A3G2KFX9</accession>
<evidence type="ECO:0000313" key="1">
    <source>
        <dbReference type="EMBL" id="AYN57893.1"/>
    </source>
</evidence>
<gene>
    <name evidence="1" type="primary">41</name>
    <name evidence="1" type="ORF">PBI_FAJA_41</name>
</gene>
<keyword evidence="2" id="KW-1185">Reference proteome</keyword>
<evidence type="ECO:0000313" key="2">
    <source>
        <dbReference type="Proteomes" id="UP000280317"/>
    </source>
</evidence>
<dbReference type="EMBL" id="MH834612">
    <property type="protein sequence ID" value="AYN57893.1"/>
    <property type="molecule type" value="Genomic_DNA"/>
</dbReference>
<organism evidence="1 2">
    <name type="scientific">Arthrobacter phage Faja</name>
    <dbReference type="NCBI Taxonomy" id="2419957"/>
    <lineage>
        <taxon>Viruses</taxon>
        <taxon>Duplodnaviria</taxon>
        <taxon>Heunggongvirae</taxon>
        <taxon>Uroviricota</taxon>
        <taxon>Caudoviricetes</taxon>
        <taxon>Fajavirus</taxon>
        <taxon>Fajavirus faja</taxon>
    </lineage>
</organism>